<dbReference type="GO" id="GO:0016874">
    <property type="term" value="F:ligase activity"/>
    <property type="evidence" value="ECO:0007669"/>
    <property type="project" value="UniProtKB-KW"/>
</dbReference>
<feature type="transmembrane region" description="Helical" evidence="5">
    <location>
        <begin position="205"/>
        <end position="221"/>
    </location>
</feature>
<dbReference type="AlphaFoldDB" id="A0A2N0B7Y1"/>
<name>A0A2N0B7Y1_9LEPT</name>
<feature type="domain" description="O-antigen ligase-related" evidence="6">
    <location>
        <begin position="211"/>
        <end position="370"/>
    </location>
</feature>
<keyword evidence="8" id="KW-0436">Ligase</keyword>
<evidence type="ECO:0000313" key="7">
    <source>
        <dbReference type="EMBL" id="MDV6235044.1"/>
    </source>
</evidence>
<keyword evidence="4 5" id="KW-0472">Membrane</keyword>
<feature type="transmembrane region" description="Helical" evidence="5">
    <location>
        <begin position="115"/>
        <end position="132"/>
    </location>
</feature>
<keyword evidence="3 5" id="KW-1133">Transmembrane helix</keyword>
<organism evidence="8">
    <name type="scientific">Leptospira ellisii</name>
    <dbReference type="NCBI Taxonomy" id="2023197"/>
    <lineage>
        <taxon>Bacteria</taxon>
        <taxon>Pseudomonadati</taxon>
        <taxon>Spirochaetota</taxon>
        <taxon>Spirochaetia</taxon>
        <taxon>Leptospirales</taxon>
        <taxon>Leptospiraceae</taxon>
        <taxon>Leptospira</taxon>
    </lineage>
</organism>
<dbReference type="InterPro" id="IPR051533">
    <property type="entry name" value="WaaL-like"/>
</dbReference>
<evidence type="ECO:0000256" key="4">
    <source>
        <dbReference type="ARBA" id="ARBA00023136"/>
    </source>
</evidence>
<accession>A0A2N0B7Y1</accession>
<feature type="transmembrane region" description="Helical" evidence="5">
    <location>
        <begin position="52"/>
        <end position="72"/>
    </location>
</feature>
<dbReference type="GO" id="GO:0016020">
    <property type="term" value="C:membrane"/>
    <property type="evidence" value="ECO:0007669"/>
    <property type="project" value="UniProtKB-SubCell"/>
</dbReference>
<dbReference type="Proteomes" id="UP000232122">
    <property type="component" value="Unassembled WGS sequence"/>
</dbReference>
<comment type="subcellular location">
    <subcellularLocation>
        <location evidence="1">Membrane</location>
        <topology evidence="1">Multi-pass membrane protein</topology>
    </subcellularLocation>
</comment>
<feature type="transmembrane region" description="Helical" evidence="5">
    <location>
        <begin position="252"/>
        <end position="274"/>
    </location>
</feature>
<gene>
    <name evidence="7" type="ORF">CH379_005300</name>
    <name evidence="8" type="ORF">CH379_11895</name>
</gene>
<evidence type="ECO:0000256" key="2">
    <source>
        <dbReference type="ARBA" id="ARBA00022692"/>
    </source>
</evidence>
<keyword evidence="2 5" id="KW-0812">Transmembrane</keyword>
<evidence type="ECO:0000313" key="9">
    <source>
        <dbReference type="Proteomes" id="UP000232122"/>
    </source>
</evidence>
<evidence type="ECO:0000256" key="3">
    <source>
        <dbReference type="ARBA" id="ARBA00022989"/>
    </source>
</evidence>
<reference evidence="7 9" key="2">
    <citation type="journal article" date="2018" name="Microb. Genom.">
        <title>Deciphering the unexplored Leptospira diversity from soils uncovers genomic evolution to virulence.</title>
        <authorList>
            <person name="Thibeaux R."/>
            <person name="Iraola G."/>
            <person name="Ferres I."/>
            <person name="Bierque E."/>
            <person name="Girault D."/>
            <person name="Soupe-Gilbert M.E."/>
            <person name="Picardeau M."/>
            <person name="Goarant C."/>
        </authorList>
    </citation>
    <scope>NUCLEOTIDE SEQUENCE [LARGE SCALE GENOMIC DNA]</scope>
    <source>
        <strain evidence="7 9">ATI7-C-A5</strain>
    </source>
</reference>
<proteinExistence type="predicted"/>
<feature type="transmembrane region" description="Helical" evidence="5">
    <location>
        <begin position="178"/>
        <end position="198"/>
    </location>
</feature>
<feature type="transmembrane region" description="Helical" evidence="5">
    <location>
        <begin position="389"/>
        <end position="408"/>
    </location>
</feature>
<comment type="caution">
    <text evidence="8">The sequence shown here is derived from an EMBL/GenBank/DDBJ whole genome shotgun (WGS) entry which is preliminary data.</text>
</comment>
<dbReference type="PANTHER" id="PTHR37422">
    <property type="entry name" value="TEICHURONIC ACID BIOSYNTHESIS PROTEIN TUAE"/>
    <property type="match status" value="1"/>
</dbReference>
<reference evidence="8" key="1">
    <citation type="submission" date="2017-07" db="EMBL/GenBank/DDBJ databases">
        <title>Leptospira spp. isolated from tropical soils.</title>
        <authorList>
            <person name="Thibeaux R."/>
            <person name="Iraola G."/>
            <person name="Ferres I."/>
            <person name="Bierque E."/>
            <person name="Girault D."/>
            <person name="Soupe-Gilbert M.-E."/>
            <person name="Picardeau M."/>
            <person name="Goarant C."/>
        </authorList>
    </citation>
    <scope>NUCLEOTIDE SEQUENCE [LARGE SCALE GENOMIC DNA]</scope>
    <source>
        <strain evidence="8">ATI7-C-A5</strain>
    </source>
</reference>
<dbReference type="EMBL" id="NPEF01000114">
    <property type="protein sequence ID" value="PJZ92682.1"/>
    <property type="molecule type" value="Genomic_DNA"/>
</dbReference>
<feature type="transmembrane region" description="Helical" evidence="5">
    <location>
        <begin position="12"/>
        <end position="40"/>
    </location>
</feature>
<feature type="transmembrane region" description="Helical" evidence="5">
    <location>
        <begin position="354"/>
        <end position="377"/>
    </location>
</feature>
<sequence length="447" mass="51135">MPERLRKITLFLFCACIVTIGVSVSLSQGFLVLAFLASLFRPKTSGFLKEPVIVFALLFFGWYFADFLIHAISEKNFFAYAKSAWNAELKDFFLFSGLIVAWNLRKEEFPSVWKALRILFWILLITGIVASFSPIRLSRLISDLYRSSPNWKFTHPMGQIAGIPLYLPIGLMNTHLTFGGLLQFFFPLPTFLFLKSLFDKDKKGSVQNGIVLLLFLYVVFLNNARSAMLGALFSCMTAFFVLGPIRKELPTARILVVVAASLSILLILGIGLSFTEAGQKITDPIFGKQKHTDSGRTFIWDSTFPLIRENPVTGVGPGNYNREIEKSRTEHSERYRELYYFYETTQRGHAHNDYFHLFAVFGLPALVLFLTFGTFIYRKLIFLNLPYRESLYFFGLSGFFISGLFQCYFQDDEVVILFWILCGFLLRTSKETSLFNDDRNSVPKASQ</sequence>
<evidence type="ECO:0000259" key="6">
    <source>
        <dbReference type="Pfam" id="PF04932"/>
    </source>
</evidence>
<reference evidence="7" key="3">
    <citation type="submission" date="2023-10" db="EMBL/GenBank/DDBJ databases">
        <authorList>
            <person name="Picardeau M."/>
            <person name="Thibeaux R."/>
        </authorList>
    </citation>
    <scope>NUCLEOTIDE SEQUENCE</scope>
    <source>
        <strain evidence="7">ATI7-C-A5</strain>
    </source>
</reference>
<evidence type="ECO:0000256" key="1">
    <source>
        <dbReference type="ARBA" id="ARBA00004141"/>
    </source>
</evidence>
<dbReference type="EMBL" id="NPEF02000004">
    <property type="protein sequence ID" value="MDV6235044.1"/>
    <property type="molecule type" value="Genomic_DNA"/>
</dbReference>
<dbReference type="RefSeq" id="WP_100765207.1">
    <property type="nucleotide sequence ID" value="NZ_NPEF02000004.1"/>
</dbReference>
<dbReference type="Pfam" id="PF04932">
    <property type="entry name" value="Wzy_C"/>
    <property type="match status" value="1"/>
</dbReference>
<keyword evidence="9" id="KW-1185">Reference proteome</keyword>
<protein>
    <submittedName>
        <fullName evidence="7 8">Ligase</fullName>
    </submittedName>
</protein>
<dbReference type="OrthoDB" id="345652at2"/>
<dbReference type="InterPro" id="IPR007016">
    <property type="entry name" value="O-antigen_ligase-rel_domated"/>
</dbReference>
<dbReference type="PANTHER" id="PTHR37422:SF13">
    <property type="entry name" value="LIPOPOLYSACCHARIDE BIOSYNTHESIS PROTEIN PA4999-RELATED"/>
    <property type="match status" value="1"/>
</dbReference>
<evidence type="ECO:0000256" key="5">
    <source>
        <dbReference type="SAM" id="Phobius"/>
    </source>
</evidence>
<evidence type="ECO:0000313" key="8">
    <source>
        <dbReference type="EMBL" id="PJZ92682.1"/>
    </source>
</evidence>